<dbReference type="GO" id="GO:0005096">
    <property type="term" value="F:GTPase activator activity"/>
    <property type="evidence" value="ECO:0007669"/>
    <property type="project" value="TreeGrafter"/>
</dbReference>
<name>A0A5K3FDQ4_MESCO</name>
<dbReference type="Gene3D" id="2.130.10.10">
    <property type="entry name" value="YVTN repeat-like/Quinoprotein amine dehydrogenase"/>
    <property type="match status" value="2"/>
</dbReference>
<dbReference type="InterPro" id="IPR013577">
    <property type="entry name" value="LLGL2"/>
</dbReference>
<proteinExistence type="inferred from homology"/>
<dbReference type="InterPro" id="IPR015943">
    <property type="entry name" value="WD40/YVTN_repeat-like_dom_sf"/>
</dbReference>
<dbReference type="SUPFAM" id="SSF50978">
    <property type="entry name" value="WD40 repeat-like"/>
    <property type="match status" value="2"/>
</dbReference>
<dbReference type="InterPro" id="IPR036322">
    <property type="entry name" value="WD40_repeat_dom_sf"/>
</dbReference>
<dbReference type="GO" id="GO:0019905">
    <property type="term" value="F:syntaxin binding"/>
    <property type="evidence" value="ECO:0007669"/>
    <property type="project" value="TreeGrafter"/>
</dbReference>
<dbReference type="GO" id="GO:0006887">
    <property type="term" value="P:exocytosis"/>
    <property type="evidence" value="ECO:0007669"/>
    <property type="project" value="UniProtKB-KW"/>
</dbReference>
<dbReference type="PANTHER" id="PTHR10241:SF25">
    <property type="entry name" value="TOMOSYN, ISOFORM C"/>
    <property type="match status" value="1"/>
</dbReference>
<evidence type="ECO:0000256" key="2">
    <source>
        <dbReference type="ARBA" id="ARBA00022483"/>
    </source>
</evidence>
<reference evidence="4" key="1">
    <citation type="submission" date="2019-11" db="UniProtKB">
        <authorList>
            <consortium name="WormBaseParasite"/>
        </authorList>
    </citation>
    <scope>IDENTIFICATION</scope>
</reference>
<organism evidence="4">
    <name type="scientific">Mesocestoides corti</name>
    <name type="common">Flatworm</name>
    <dbReference type="NCBI Taxonomy" id="53468"/>
    <lineage>
        <taxon>Eukaryota</taxon>
        <taxon>Metazoa</taxon>
        <taxon>Spiralia</taxon>
        <taxon>Lophotrochozoa</taxon>
        <taxon>Platyhelminthes</taxon>
        <taxon>Cestoda</taxon>
        <taxon>Eucestoda</taxon>
        <taxon>Cyclophyllidea</taxon>
        <taxon>Mesocestoididae</taxon>
        <taxon>Mesocestoides</taxon>
    </lineage>
</organism>
<dbReference type="GO" id="GO:0005886">
    <property type="term" value="C:plasma membrane"/>
    <property type="evidence" value="ECO:0007669"/>
    <property type="project" value="TreeGrafter"/>
</dbReference>
<evidence type="ECO:0000259" key="3">
    <source>
        <dbReference type="Pfam" id="PF08366"/>
    </source>
</evidence>
<evidence type="ECO:0000256" key="1">
    <source>
        <dbReference type="ARBA" id="ARBA00008070"/>
    </source>
</evidence>
<accession>A0A5K3FDQ4</accession>
<sequence>MTFDPVQRILAIGTRRGCIKLFGRPGVEFHLEHPSPAEVLQLIFLVNEGGLISICKDDVVHLWNIRQKPPDIVHSLQFKRETLTCGYLAVSSSWLGVGSEQGNVHFVNVQQFTTSGYVINWNKAINLSQSQRPGSVVQMAEHPQDSNKLLVGYSSGLLLVWDLRGKTAEARFQYHEPLYSFAWHWEGRSFISAHKSGVLVTWAYNQPKRPQSVICPHAGDDEVSSAQFAYEPIRFVQWLPMKNGEPVIVFAGGLRRDSLDAVVDADDGASSTPSITIMRGKRLAVMQMDFHVVTFTTLCSSPYFNESCDPYAVAVLLEQDLVLVDLTSPGFPSFENPYPMDISVSPVTACHYVVDCPADLVPAFYAVGSRGRRAAAAAAAAAAGASRSNNHEGATDSSAGADVFSAKKWPIDGGEWGTNLCSYQELIITGHADGSVRFWDASGVNLTPLYKVRTNRYFARSACSFSSYGENRHPHATADQSSHYSPDQIFATALSEPLAIHHIRFCVDSRTLLLAGQRHLCLLSFCRSESVFEIPLRSN</sequence>
<dbReference type="AlphaFoldDB" id="A0A5K3FDQ4"/>
<dbReference type="GO" id="GO:0031201">
    <property type="term" value="C:SNARE complex"/>
    <property type="evidence" value="ECO:0007669"/>
    <property type="project" value="TreeGrafter"/>
</dbReference>
<dbReference type="GO" id="GO:0045159">
    <property type="term" value="F:myosin II binding"/>
    <property type="evidence" value="ECO:0007669"/>
    <property type="project" value="TreeGrafter"/>
</dbReference>
<keyword evidence="2" id="KW-0268">Exocytosis</keyword>
<dbReference type="InterPro" id="IPR001680">
    <property type="entry name" value="WD40_rpt"/>
</dbReference>
<protein>
    <submittedName>
        <fullName evidence="4">LLGL domain-containing protein</fullName>
    </submittedName>
</protein>
<dbReference type="Pfam" id="PF08366">
    <property type="entry name" value="LLGL"/>
    <property type="match status" value="1"/>
</dbReference>
<feature type="domain" description="Lethal giant larvae homologue 2" evidence="3">
    <location>
        <begin position="227"/>
        <end position="332"/>
    </location>
</feature>
<dbReference type="SMART" id="SM00320">
    <property type="entry name" value="WD40"/>
    <property type="match status" value="5"/>
</dbReference>
<dbReference type="WBParaSite" id="MCU_007015-RA">
    <property type="protein sequence ID" value="MCU_007015-RA"/>
    <property type="gene ID" value="MCU_007015"/>
</dbReference>
<dbReference type="PANTHER" id="PTHR10241">
    <property type="entry name" value="LETHAL 2 GIANT LARVAE PROTEIN"/>
    <property type="match status" value="1"/>
</dbReference>
<dbReference type="GO" id="GO:0006893">
    <property type="term" value="P:Golgi to plasma membrane transport"/>
    <property type="evidence" value="ECO:0007669"/>
    <property type="project" value="TreeGrafter"/>
</dbReference>
<comment type="similarity">
    <text evidence="1">Belongs to the WD repeat L(2)GL family.</text>
</comment>
<evidence type="ECO:0000313" key="4">
    <source>
        <dbReference type="WBParaSite" id="MCU_007015-RA"/>
    </source>
</evidence>